<dbReference type="InterPro" id="IPR036866">
    <property type="entry name" value="RibonucZ/Hydroxyglut_hydro"/>
</dbReference>
<proteinExistence type="predicted"/>
<reference evidence="1 2" key="1">
    <citation type="submission" date="2016-11" db="EMBL/GenBank/DDBJ databases">
        <authorList>
            <person name="Varghese N."/>
            <person name="Submissions S."/>
        </authorList>
    </citation>
    <scope>NUCLEOTIDE SEQUENCE [LARGE SCALE GENOMIC DNA]</scope>
    <source>
        <strain evidence="1 2">DSM 28249</strain>
    </source>
</reference>
<dbReference type="Pfam" id="PF14234">
    <property type="entry name" value="DUF4336"/>
    <property type="match status" value="1"/>
</dbReference>
<dbReference type="AlphaFoldDB" id="A0A1M7F5A9"/>
<sequence>MPADALDIATGYEPLDTLKPVADGVWLIDGPALRCGGVPVPTRATVIRLENGDLWVHSPTRLSEGLRAQIEALGPVAHLIAPNRWHHTHMPDWQAAFARAKSWAAPGVADHAARRGHTLVIDHVLKADGAEAPWAGQIDQMILGGSRDHREAVFLHRDSRTLILTDLIQAFETAKLPVWTRPIIWIAGVDDSDGSMPPRLRWRYRDKAALAESLERMIAWAPERVILAHGRWYERRGTAELERAFRRLLRHRRWDRALSDMKKGDGGAQ</sequence>
<dbReference type="Gene3D" id="3.60.15.10">
    <property type="entry name" value="Ribonuclease Z/Hydroxyacylglutathione hydrolase-like"/>
    <property type="match status" value="1"/>
</dbReference>
<organism evidence="1 2">
    <name type="scientific">Roseovarius litoreus</name>
    <dbReference type="NCBI Taxonomy" id="1155722"/>
    <lineage>
        <taxon>Bacteria</taxon>
        <taxon>Pseudomonadati</taxon>
        <taxon>Pseudomonadota</taxon>
        <taxon>Alphaproteobacteria</taxon>
        <taxon>Rhodobacterales</taxon>
        <taxon>Roseobacteraceae</taxon>
        <taxon>Roseovarius</taxon>
    </lineage>
</organism>
<keyword evidence="2" id="KW-1185">Reference proteome</keyword>
<dbReference type="PANTHER" id="PTHR33835">
    <property type="entry name" value="YALI0C07656P"/>
    <property type="match status" value="1"/>
</dbReference>
<dbReference type="InterPro" id="IPR025638">
    <property type="entry name" value="DUF4336"/>
</dbReference>
<name>A0A1M7F5A9_9RHOB</name>
<dbReference type="PANTHER" id="PTHR33835:SF1">
    <property type="entry name" value="METALLO-BETA-LACTAMASE DOMAIN-CONTAINING PROTEIN"/>
    <property type="match status" value="1"/>
</dbReference>
<evidence type="ECO:0000313" key="1">
    <source>
        <dbReference type="EMBL" id="SHL99242.1"/>
    </source>
</evidence>
<evidence type="ECO:0008006" key="3">
    <source>
        <dbReference type="Google" id="ProtNLM"/>
    </source>
</evidence>
<dbReference type="EMBL" id="FRCB01000004">
    <property type="protein sequence ID" value="SHL99242.1"/>
    <property type="molecule type" value="Genomic_DNA"/>
</dbReference>
<gene>
    <name evidence="1" type="ORF">SAMN05443432_10454</name>
</gene>
<dbReference type="RefSeq" id="WP_149779258.1">
    <property type="nucleotide sequence ID" value="NZ_FRCB01000004.1"/>
</dbReference>
<dbReference type="Proteomes" id="UP000322545">
    <property type="component" value="Unassembled WGS sequence"/>
</dbReference>
<accession>A0A1M7F5A9</accession>
<protein>
    <recommendedName>
        <fullName evidence="3">DUF4336 domain-containing protein</fullName>
    </recommendedName>
</protein>
<dbReference type="SUPFAM" id="SSF56281">
    <property type="entry name" value="Metallo-hydrolase/oxidoreductase"/>
    <property type="match status" value="1"/>
</dbReference>
<evidence type="ECO:0000313" key="2">
    <source>
        <dbReference type="Proteomes" id="UP000322545"/>
    </source>
</evidence>